<evidence type="ECO:0000313" key="1">
    <source>
        <dbReference type="EMBL" id="RLV64089.1"/>
    </source>
</evidence>
<protein>
    <submittedName>
        <fullName evidence="1">Uncharacterized protein</fullName>
    </submittedName>
</protein>
<dbReference type="AlphaFoldDB" id="A0A3L8QA97"/>
<comment type="caution">
    <text evidence="1">The sequence shown here is derived from an EMBL/GenBank/DDBJ whole genome shotgun (WGS) entry which is preliminary data.</text>
</comment>
<evidence type="ECO:0000313" key="3">
    <source>
        <dbReference type="Proteomes" id="UP000276834"/>
    </source>
</evidence>
<dbReference type="EMBL" id="QUSF01001332">
    <property type="protein sequence ID" value="RLV64089.1"/>
    <property type="molecule type" value="Genomic_DNA"/>
</dbReference>
<accession>A0A3L8QA97</accession>
<dbReference type="EMBL" id="QUSF01001331">
    <property type="protein sequence ID" value="RLV64090.1"/>
    <property type="molecule type" value="Genomic_DNA"/>
</dbReference>
<reference evidence="1" key="2">
    <citation type="submission" date="2018-08" db="EMBL/GenBank/DDBJ databases">
        <authorList>
            <person name="Sabatino S.J."/>
        </authorList>
    </citation>
    <scope>NUCLEOTIDE SEQUENCE</scope>
    <source>
        <strain evidence="1">Red01</strain>
        <tissue evidence="1">Muscle</tissue>
    </source>
</reference>
<name>A0A3L8QA97_CHLGU</name>
<keyword evidence="3" id="KW-1185">Reference proteome</keyword>
<sequence>MQLSLGMKPQTKIPAAKKMVHPAAGGTPSGAGNGRGILAVGVILASLSPASCLSNLSNPETGDLVAGTQKVQYPLPHATAVRTKIPAAKKMVHPAAGGTPSGAGNGRGILAVGVILASLSPASCLSNLSNPETGDLVAGTQKVQYPLPHATAVR</sequence>
<proteinExistence type="predicted"/>
<organism evidence="1 3">
    <name type="scientific">Chloebia gouldiae</name>
    <name type="common">Gouldian finch</name>
    <name type="synonym">Erythrura gouldiae</name>
    <dbReference type="NCBI Taxonomy" id="44316"/>
    <lineage>
        <taxon>Eukaryota</taxon>
        <taxon>Metazoa</taxon>
        <taxon>Chordata</taxon>
        <taxon>Craniata</taxon>
        <taxon>Vertebrata</taxon>
        <taxon>Euteleostomi</taxon>
        <taxon>Archelosauria</taxon>
        <taxon>Archosauria</taxon>
        <taxon>Dinosauria</taxon>
        <taxon>Saurischia</taxon>
        <taxon>Theropoda</taxon>
        <taxon>Coelurosauria</taxon>
        <taxon>Aves</taxon>
        <taxon>Neognathae</taxon>
        <taxon>Neoaves</taxon>
        <taxon>Telluraves</taxon>
        <taxon>Australaves</taxon>
        <taxon>Passeriformes</taxon>
        <taxon>Passeroidea</taxon>
        <taxon>Passeridae</taxon>
        <taxon>Chloebia</taxon>
    </lineage>
</organism>
<gene>
    <name evidence="2" type="ORF">DV515_00017604</name>
    <name evidence="1" type="ORF">DV515_00017606</name>
</gene>
<evidence type="ECO:0000313" key="2">
    <source>
        <dbReference type="EMBL" id="RLV64090.1"/>
    </source>
</evidence>
<feature type="non-terminal residue" evidence="1">
    <location>
        <position position="154"/>
    </location>
</feature>
<reference evidence="1 3" key="1">
    <citation type="journal article" date="2018" name="Proc. R. Soc. B">
        <title>A non-coding region near Follistatin controls head colour polymorphism in the Gouldian finch.</title>
        <authorList>
            <person name="Toomey M.B."/>
            <person name="Marques C.I."/>
            <person name="Andrade P."/>
            <person name="Araujo P.M."/>
            <person name="Sabatino S."/>
            <person name="Gazda M.A."/>
            <person name="Afonso S."/>
            <person name="Lopes R.J."/>
            <person name="Corbo J.C."/>
            <person name="Carneiro M."/>
        </authorList>
    </citation>
    <scope>NUCLEOTIDE SEQUENCE [LARGE SCALE GENOMIC DNA]</scope>
    <source>
        <strain evidence="1">Red01</strain>
        <tissue evidence="1">Muscle</tissue>
    </source>
</reference>
<dbReference type="Proteomes" id="UP000276834">
    <property type="component" value="Unassembled WGS sequence"/>
</dbReference>